<dbReference type="InterPro" id="IPR015413">
    <property type="entry name" value="Methionyl/Leucyl_tRNA_Synth"/>
</dbReference>
<dbReference type="FunFam" id="1.10.730.10:FF:000031">
    <property type="entry name" value="Putative Methionyl-tRNA synthetase"/>
    <property type="match status" value="1"/>
</dbReference>
<name>A0A6A6UQ82_9PEZI</name>
<accession>A0A6A6UQ82</accession>
<evidence type="ECO:0000256" key="5">
    <source>
        <dbReference type="ARBA" id="ARBA00022598"/>
    </source>
</evidence>
<dbReference type="Pfam" id="PF09334">
    <property type="entry name" value="tRNA-synt_1g"/>
    <property type="match status" value="1"/>
</dbReference>
<keyword evidence="10 13" id="KW-0030">Aminoacyl-tRNA synthetase</keyword>
<dbReference type="GO" id="GO:0004825">
    <property type="term" value="F:methionine-tRNA ligase activity"/>
    <property type="evidence" value="ECO:0007669"/>
    <property type="project" value="UniProtKB-EC"/>
</dbReference>
<dbReference type="InterPro" id="IPR001412">
    <property type="entry name" value="aa-tRNA-synth_I_CS"/>
</dbReference>
<dbReference type="InterPro" id="IPR009080">
    <property type="entry name" value="tRNAsynth_Ia_anticodon-bd"/>
</dbReference>
<keyword evidence="7 13" id="KW-0067">ATP-binding</keyword>
<keyword evidence="18" id="KW-1185">Reference proteome</keyword>
<keyword evidence="4" id="KW-0820">tRNA-binding</keyword>
<comment type="subcellular location">
    <subcellularLocation>
        <location evidence="1">Cytoplasm</location>
    </subcellularLocation>
</comment>
<dbReference type="EMBL" id="MU004231">
    <property type="protein sequence ID" value="KAF2673248.1"/>
    <property type="molecule type" value="Genomic_DNA"/>
</dbReference>
<dbReference type="PANTHER" id="PTHR45765">
    <property type="entry name" value="METHIONINE--TRNA LIGASE"/>
    <property type="match status" value="1"/>
</dbReference>
<feature type="domain" description="Methionyl/Leucyl tRNA synthetase" evidence="15">
    <location>
        <begin position="13"/>
        <end position="441"/>
    </location>
</feature>
<feature type="domain" description="Methionyl-tRNA synthetase anticodon-binding" evidence="16">
    <location>
        <begin position="467"/>
        <end position="603"/>
    </location>
</feature>
<sequence length="651" mass="73111">MAPLLPIPGQRNILITSALPYVNNVPHLGNLIGSVLSADVFSRFCKARGIPTLFVCGSDQYGTATETKALEEGLTPTDLCAKYHAIHKEIYDWFRLDFDIFGQTPTPHQTQIVQSIFRSLWDNGFIEERETIQPFCPVEAHNTFLADRFVEGECSICHDLGARGDQCDKCGNLLDPFEPERRAGDDDQDQDPAEKATGWLINPHCKVDGTTPVRRSTKHLYLKLDSLKDNIADWYSKASKEGEWSANCIAITQSWIDKGLKPRAITRDLKWGVPIPTGIKGLDEEEYKNKVFYVWFDACIGYVSITNNYTDAGDLGGKNWEKWWKDPDNVSLYQFMGKDNVPFHTIIFPGSQLGTGDNWVKVHKLSATDYLNYEGGKFSKSKGVGVFGTNAKDTGIDPDIWRFYLLSRRPESGDTEFKWEEFISTNNNELLKNIGNLVLRVTKFCHAKMDGTVPDYTKFTDASLDESKKEVNAHLTTYIKHMEAIKLRLAIADILHISSCGNKLLQDNKLDNRLFSEEPDRCAAVIGQALNLIKLLAGVLYPYMPSTAEAIFQQLGLEPKAHIPDTWESNELKPGHTLGTPAPLFKVIPVEKLEEWKLAYGGEELKKAKAEEAAKAAAKKASKEREKEKKRLKKEAAKLAADTEKKLDLGK</sequence>
<gene>
    <name evidence="17" type="ORF">BT63DRAFT_421420</name>
</gene>
<proteinExistence type="inferred from homology"/>
<dbReference type="PRINTS" id="PR01041">
    <property type="entry name" value="TRNASYNTHMET"/>
</dbReference>
<dbReference type="InterPro" id="IPR033911">
    <property type="entry name" value="MetRS_core"/>
</dbReference>
<dbReference type="InterPro" id="IPR014729">
    <property type="entry name" value="Rossmann-like_a/b/a_fold"/>
</dbReference>
<feature type="compositionally biased region" description="Basic and acidic residues" evidence="14">
    <location>
        <begin position="621"/>
        <end position="651"/>
    </location>
</feature>
<evidence type="ECO:0000256" key="3">
    <source>
        <dbReference type="ARBA" id="ARBA00012838"/>
    </source>
</evidence>
<evidence type="ECO:0000256" key="2">
    <source>
        <dbReference type="ARBA" id="ARBA00005594"/>
    </source>
</evidence>
<dbReference type="GO" id="GO:0017101">
    <property type="term" value="C:aminoacyl-tRNA synthetase multienzyme complex"/>
    <property type="evidence" value="ECO:0007669"/>
    <property type="project" value="TreeGrafter"/>
</dbReference>
<keyword evidence="5 13" id="KW-0436">Ligase</keyword>
<dbReference type="SUPFAM" id="SSF52374">
    <property type="entry name" value="Nucleotidylyl transferase"/>
    <property type="match status" value="1"/>
</dbReference>
<dbReference type="EC" id="6.1.1.10" evidence="3"/>
<dbReference type="Gene3D" id="2.20.28.20">
    <property type="entry name" value="Methionyl-tRNA synthetase, Zn-domain"/>
    <property type="match status" value="1"/>
</dbReference>
<dbReference type="GO" id="GO:0000049">
    <property type="term" value="F:tRNA binding"/>
    <property type="evidence" value="ECO:0007669"/>
    <property type="project" value="UniProtKB-KW"/>
</dbReference>
<evidence type="ECO:0000256" key="7">
    <source>
        <dbReference type="ARBA" id="ARBA00022840"/>
    </source>
</evidence>
<evidence type="ECO:0000256" key="12">
    <source>
        <dbReference type="ARBA" id="ARBA00047364"/>
    </source>
</evidence>
<dbReference type="InterPro" id="IPR041872">
    <property type="entry name" value="Anticodon_Met"/>
</dbReference>
<dbReference type="Gene3D" id="1.10.730.10">
    <property type="entry name" value="Isoleucyl-tRNA Synthetase, Domain 1"/>
    <property type="match status" value="1"/>
</dbReference>
<dbReference type="CDD" id="cd00814">
    <property type="entry name" value="MetRS_core"/>
    <property type="match status" value="1"/>
</dbReference>
<evidence type="ECO:0000313" key="18">
    <source>
        <dbReference type="Proteomes" id="UP000799302"/>
    </source>
</evidence>
<dbReference type="GO" id="GO:0005524">
    <property type="term" value="F:ATP binding"/>
    <property type="evidence" value="ECO:0007669"/>
    <property type="project" value="UniProtKB-KW"/>
</dbReference>
<dbReference type="CDD" id="cd07957">
    <property type="entry name" value="Anticodon_Ia_Met"/>
    <property type="match status" value="1"/>
</dbReference>
<dbReference type="OrthoDB" id="5844513at2759"/>
<evidence type="ECO:0000256" key="6">
    <source>
        <dbReference type="ARBA" id="ARBA00022741"/>
    </source>
</evidence>
<evidence type="ECO:0000256" key="4">
    <source>
        <dbReference type="ARBA" id="ARBA00022555"/>
    </source>
</evidence>
<evidence type="ECO:0000256" key="8">
    <source>
        <dbReference type="ARBA" id="ARBA00022884"/>
    </source>
</evidence>
<evidence type="ECO:0000256" key="14">
    <source>
        <dbReference type="SAM" id="MobiDB-lite"/>
    </source>
</evidence>
<dbReference type="InterPro" id="IPR029038">
    <property type="entry name" value="MetRS_Zn"/>
</dbReference>
<dbReference type="Pfam" id="PF19303">
    <property type="entry name" value="Anticodon_3"/>
    <property type="match status" value="1"/>
</dbReference>
<evidence type="ECO:0000256" key="9">
    <source>
        <dbReference type="ARBA" id="ARBA00022917"/>
    </source>
</evidence>
<evidence type="ECO:0000256" key="13">
    <source>
        <dbReference type="RuleBase" id="RU363039"/>
    </source>
</evidence>
<evidence type="ECO:0000259" key="16">
    <source>
        <dbReference type="Pfam" id="PF19303"/>
    </source>
</evidence>
<evidence type="ECO:0000313" key="17">
    <source>
        <dbReference type="EMBL" id="KAF2673248.1"/>
    </source>
</evidence>
<keyword evidence="8" id="KW-0694">RNA-binding</keyword>
<dbReference type="GO" id="GO:0005829">
    <property type="term" value="C:cytosol"/>
    <property type="evidence" value="ECO:0007669"/>
    <property type="project" value="TreeGrafter"/>
</dbReference>
<reference evidence="17" key="1">
    <citation type="journal article" date="2020" name="Stud. Mycol.">
        <title>101 Dothideomycetes genomes: a test case for predicting lifestyles and emergence of pathogens.</title>
        <authorList>
            <person name="Haridas S."/>
            <person name="Albert R."/>
            <person name="Binder M."/>
            <person name="Bloem J."/>
            <person name="Labutti K."/>
            <person name="Salamov A."/>
            <person name="Andreopoulos B."/>
            <person name="Baker S."/>
            <person name="Barry K."/>
            <person name="Bills G."/>
            <person name="Bluhm B."/>
            <person name="Cannon C."/>
            <person name="Castanera R."/>
            <person name="Culley D."/>
            <person name="Daum C."/>
            <person name="Ezra D."/>
            <person name="Gonzalez J."/>
            <person name="Henrissat B."/>
            <person name="Kuo A."/>
            <person name="Liang C."/>
            <person name="Lipzen A."/>
            <person name="Lutzoni F."/>
            <person name="Magnuson J."/>
            <person name="Mondo S."/>
            <person name="Nolan M."/>
            <person name="Ohm R."/>
            <person name="Pangilinan J."/>
            <person name="Park H.-J."/>
            <person name="Ramirez L."/>
            <person name="Alfaro M."/>
            <person name="Sun H."/>
            <person name="Tritt A."/>
            <person name="Yoshinaga Y."/>
            <person name="Zwiers L.-H."/>
            <person name="Turgeon B."/>
            <person name="Goodwin S."/>
            <person name="Spatafora J."/>
            <person name="Crous P."/>
            <person name="Grigoriev I."/>
        </authorList>
    </citation>
    <scope>NUCLEOTIDE SEQUENCE</scope>
    <source>
        <strain evidence="17">CBS 115976</strain>
    </source>
</reference>
<keyword evidence="9 13" id="KW-0648">Protein biosynthesis</keyword>
<evidence type="ECO:0000256" key="10">
    <source>
        <dbReference type="ARBA" id="ARBA00023146"/>
    </source>
</evidence>
<dbReference type="Proteomes" id="UP000799302">
    <property type="component" value="Unassembled WGS sequence"/>
</dbReference>
<comment type="similarity">
    <text evidence="2 13">Belongs to the class-I aminoacyl-tRNA synthetase family.</text>
</comment>
<dbReference type="GO" id="GO:0006431">
    <property type="term" value="P:methionyl-tRNA aminoacylation"/>
    <property type="evidence" value="ECO:0007669"/>
    <property type="project" value="InterPro"/>
</dbReference>
<dbReference type="PROSITE" id="PS00178">
    <property type="entry name" value="AA_TRNA_LIGASE_I"/>
    <property type="match status" value="1"/>
</dbReference>
<dbReference type="AlphaFoldDB" id="A0A6A6UQ82"/>
<comment type="catalytic activity">
    <reaction evidence="12">
        <text>tRNA(Met) + L-methionine + ATP = L-methionyl-tRNA(Met) + AMP + diphosphate</text>
        <dbReference type="Rhea" id="RHEA:13481"/>
        <dbReference type="Rhea" id="RHEA-COMP:9667"/>
        <dbReference type="Rhea" id="RHEA-COMP:9698"/>
        <dbReference type="ChEBI" id="CHEBI:30616"/>
        <dbReference type="ChEBI" id="CHEBI:33019"/>
        <dbReference type="ChEBI" id="CHEBI:57844"/>
        <dbReference type="ChEBI" id="CHEBI:78442"/>
        <dbReference type="ChEBI" id="CHEBI:78530"/>
        <dbReference type="ChEBI" id="CHEBI:456215"/>
        <dbReference type="EC" id="6.1.1.10"/>
    </reaction>
</comment>
<keyword evidence="6 13" id="KW-0547">Nucleotide-binding</keyword>
<evidence type="ECO:0000259" key="15">
    <source>
        <dbReference type="Pfam" id="PF09334"/>
    </source>
</evidence>
<dbReference type="SUPFAM" id="SSF57770">
    <property type="entry name" value="Methionyl-tRNA synthetase (MetRS), Zn-domain"/>
    <property type="match status" value="1"/>
</dbReference>
<protein>
    <recommendedName>
        <fullName evidence="3">methionine--tRNA ligase</fullName>
        <ecNumber evidence="3">6.1.1.10</ecNumber>
    </recommendedName>
    <alternativeName>
        <fullName evidence="11">Methionyl-tRNA synthetase</fullName>
    </alternativeName>
</protein>
<evidence type="ECO:0000256" key="1">
    <source>
        <dbReference type="ARBA" id="ARBA00004496"/>
    </source>
</evidence>
<dbReference type="InterPro" id="IPR023458">
    <property type="entry name" value="Met-tRNA_ligase_1"/>
</dbReference>
<dbReference type="SUPFAM" id="SSF47323">
    <property type="entry name" value="Anticodon-binding domain of a subclass of class I aminoacyl-tRNA synthetases"/>
    <property type="match status" value="1"/>
</dbReference>
<organism evidence="17 18">
    <name type="scientific">Microthyrium microscopicum</name>
    <dbReference type="NCBI Taxonomy" id="703497"/>
    <lineage>
        <taxon>Eukaryota</taxon>
        <taxon>Fungi</taxon>
        <taxon>Dikarya</taxon>
        <taxon>Ascomycota</taxon>
        <taxon>Pezizomycotina</taxon>
        <taxon>Dothideomycetes</taxon>
        <taxon>Dothideomycetes incertae sedis</taxon>
        <taxon>Microthyriales</taxon>
        <taxon>Microthyriaceae</taxon>
        <taxon>Microthyrium</taxon>
    </lineage>
</organism>
<dbReference type="Gene3D" id="3.40.50.620">
    <property type="entry name" value="HUPs"/>
    <property type="match status" value="1"/>
</dbReference>
<evidence type="ECO:0000256" key="11">
    <source>
        <dbReference type="ARBA" id="ARBA00030904"/>
    </source>
</evidence>
<feature type="region of interest" description="Disordered" evidence="14">
    <location>
        <begin position="616"/>
        <end position="651"/>
    </location>
</feature>
<dbReference type="PANTHER" id="PTHR45765:SF1">
    <property type="entry name" value="METHIONINE--TRNA LIGASE, CYTOPLASMIC"/>
    <property type="match status" value="1"/>
</dbReference>